<sequence length="98" mass="10516">MTHCGSFEMRCGSGGTHQPAACNLRDGRTFGHHDGQIAEVTVAYRADQENAHEANGCSEANQSCRECLESEGCRVDAPAGWGGNDVEMEWSENGAKVE</sequence>
<proteinExistence type="predicted"/>
<dbReference type="Proteomes" id="UP000324222">
    <property type="component" value="Unassembled WGS sequence"/>
</dbReference>
<feature type="region of interest" description="Disordered" evidence="1">
    <location>
        <begin position="78"/>
        <end position="98"/>
    </location>
</feature>
<gene>
    <name evidence="2" type="ORF">E2C01_033652</name>
</gene>
<keyword evidence="3" id="KW-1185">Reference proteome</keyword>
<reference evidence="2 3" key="1">
    <citation type="submission" date="2019-05" db="EMBL/GenBank/DDBJ databases">
        <title>Another draft genome of Portunus trituberculatus and its Hox gene families provides insights of decapod evolution.</title>
        <authorList>
            <person name="Jeong J.-H."/>
            <person name="Song I."/>
            <person name="Kim S."/>
            <person name="Choi T."/>
            <person name="Kim D."/>
            <person name="Ryu S."/>
            <person name="Kim W."/>
        </authorList>
    </citation>
    <scope>NUCLEOTIDE SEQUENCE [LARGE SCALE GENOMIC DNA]</scope>
    <source>
        <tissue evidence="2">Muscle</tissue>
    </source>
</reference>
<name>A0A5B7F4C2_PORTR</name>
<accession>A0A5B7F4C2</accession>
<comment type="caution">
    <text evidence="2">The sequence shown here is derived from an EMBL/GenBank/DDBJ whole genome shotgun (WGS) entry which is preliminary data.</text>
</comment>
<evidence type="ECO:0000313" key="3">
    <source>
        <dbReference type="Proteomes" id="UP000324222"/>
    </source>
</evidence>
<organism evidence="2 3">
    <name type="scientific">Portunus trituberculatus</name>
    <name type="common">Swimming crab</name>
    <name type="synonym">Neptunus trituberculatus</name>
    <dbReference type="NCBI Taxonomy" id="210409"/>
    <lineage>
        <taxon>Eukaryota</taxon>
        <taxon>Metazoa</taxon>
        <taxon>Ecdysozoa</taxon>
        <taxon>Arthropoda</taxon>
        <taxon>Crustacea</taxon>
        <taxon>Multicrustacea</taxon>
        <taxon>Malacostraca</taxon>
        <taxon>Eumalacostraca</taxon>
        <taxon>Eucarida</taxon>
        <taxon>Decapoda</taxon>
        <taxon>Pleocyemata</taxon>
        <taxon>Brachyura</taxon>
        <taxon>Eubrachyura</taxon>
        <taxon>Portunoidea</taxon>
        <taxon>Portunidae</taxon>
        <taxon>Portuninae</taxon>
        <taxon>Portunus</taxon>
    </lineage>
</organism>
<dbReference type="EMBL" id="VSRR010004579">
    <property type="protein sequence ID" value="MPC40099.1"/>
    <property type="molecule type" value="Genomic_DNA"/>
</dbReference>
<evidence type="ECO:0000256" key="1">
    <source>
        <dbReference type="SAM" id="MobiDB-lite"/>
    </source>
</evidence>
<protein>
    <submittedName>
        <fullName evidence="2">Uncharacterized protein</fullName>
    </submittedName>
</protein>
<dbReference type="AlphaFoldDB" id="A0A5B7F4C2"/>
<evidence type="ECO:0000313" key="2">
    <source>
        <dbReference type="EMBL" id="MPC40099.1"/>
    </source>
</evidence>